<dbReference type="InterPro" id="IPR027417">
    <property type="entry name" value="P-loop_NTPase"/>
</dbReference>
<evidence type="ECO:0000313" key="13">
    <source>
        <dbReference type="EMBL" id="USY20504.1"/>
    </source>
</evidence>
<name>A0ABY5D851_9ACTN</name>
<organism evidence="13 14">
    <name type="scientific">Nocardiopsis exhalans</name>
    <dbReference type="NCBI Taxonomy" id="163604"/>
    <lineage>
        <taxon>Bacteria</taxon>
        <taxon>Bacillati</taxon>
        <taxon>Actinomycetota</taxon>
        <taxon>Actinomycetes</taxon>
        <taxon>Streptosporangiales</taxon>
        <taxon>Nocardiopsidaceae</taxon>
        <taxon>Nocardiopsis</taxon>
    </lineage>
</organism>
<dbReference type="SMART" id="SM00382">
    <property type="entry name" value="AAA"/>
    <property type="match status" value="3"/>
</dbReference>
<evidence type="ECO:0000256" key="5">
    <source>
        <dbReference type="ARBA" id="ARBA00022741"/>
    </source>
</evidence>
<feature type="binding site" evidence="9">
    <location>
        <begin position="490"/>
        <end position="497"/>
    </location>
    <ligand>
        <name>ATP</name>
        <dbReference type="ChEBI" id="CHEBI:30616"/>
    </ligand>
</feature>
<dbReference type="NCBIfam" id="TIGR03925">
    <property type="entry name" value="T7SS_EccC_b"/>
    <property type="match status" value="1"/>
</dbReference>
<feature type="region of interest" description="Disordered" evidence="10">
    <location>
        <begin position="1"/>
        <end position="38"/>
    </location>
</feature>
<dbReference type="Proteomes" id="UP001055940">
    <property type="component" value="Chromosome"/>
</dbReference>
<evidence type="ECO:0000256" key="1">
    <source>
        <dbReference type="ARBA" id="ARBA00004651"/>
    </source>
</evidence>
<keyword evidence="8 11" id="KW-0472">Membrane</keyword>
<reference evidence="13" key="1">
    <citation type="submission" date="2022-06" db="EMBL/GenBank/DDBJ databases">
        <authorList>
            <person name="Ping M."/>
        </authorList>
    </citation>
    <scope>NUCLEOTIDE SEQUENCE</scope>
    <source>
        <strain evidence="13">JCM11759T</strain>
    </source>
</reference>
<evidence type="ECO:0000313" key="14">
    <source>
        <dbReference type="Proteomes" id="UP001055940"/>
    </source>
</evidence>
<gene>
    <name evidence="13" type="primary">eccCa</name>
    <name evidence="13" type="ORF">NE857_02260</name>
</gene>
<dbReference type="PANTHER" id="PTHR22683:SF1">
    <property type="entry name" value="TYPE VII SECRETION SYSTEM PROTEIN ESSC"/>
    <property type="match status" value="1"/>
</dbReference>
<evidence type="ECO:0000256" key="9">
    <source>
        <dbReference type="PROSITE-ProRule" id="PRU00289"/>
    </source>
</evidence>
<comment type="subcellular location">
    <subcellularLocation>
        <location evidence="1">Cell membrane</location>
        <topology evidence="1">Multi-pass membrane protein</topology>
    </subcellularLocation>
</comment>
<dbReference type="SUPFAM" id="SSF52540">
    <property type="entry name" value="P-loop containing nucleoside triphosphate hydrolases"/>
    <property type="match status" value="3"/>
</dbReference>
<dbReference type="Gene3D" id="3.40.50.300">
    <property type="entry name" value="P-loop containing nucleotide triphosphate hydrolases"/>
    <property type="match status" value="3"/>
</dbReference>
<keyword evidence="3 11" id="KW-0812">Transmembrane</keyword>
<proteinExistence type="predicted"/>
<feature type="transmembrane region" description="Helical" evidence="11">
    <location>
        <begin position="64"/>
        <end position="85"/>
    </location>
</feature>
<dbReference type="EMBL" id="CP099837">
    <property type="protein sequence ID" value="USY20504.1"/>
    <property type="molecule type" value="Genomic_DNA"/>
</dbReference>
<dbReference type="InterPro" id="IPR002543">
    <property type="entry name" value="FtsK_dom"/>
</dbReference>
<feature type="binding site" evidence="9">
    <location>
        <begin position="1128"/>
        <end position="1135"/>
    </location>
    <ligand>
        <name>ATP</name>
        <dbReference type="ChEBI" id="CHEBI:30616"/>
    </ligand>
</feature>
<protein>
    <submittedName>
        <fullName evidence="13">Type VII secretion protein EccCa</fullName>
    </submittedName>
</protein>
<feature type="domain" description="FtsK" evidence="12">
    <location>
        <begin position="467"/>
        <end position="667"/>
    </location>
</feature>
<keyword evidence="7 11" id="KW-1133">Transmembrane helix</keyword>
<dbReference type="InterPro" id="IPR050206">
    <property type="entry name" value="FtsK/SpoIIIE/SftA"/>
</dbReference>
<dbReference type="NCBIfam" id="TIGR03924">
    <property type="entry name" value="T7SS_EccC_a"/>
    <property type="match status" value="1"/>
</dbReference>
<evidence type="ECO:0000256" key="6">
    <source>
        <dbReference type="ARBA" id="ARBA00022840"/>
    </source>
</evidence>
<keyword evidence="2" id="KW-1003">Cell membrane</keyword>
<keyword evidence="14" id="KW-1185">Reference proteome</keyword>
<dbReference type="InterPro" id="IPR023836">
    <property type="entry name" value="EccCa-like_Actinobacteria"/>
</dbReference>
<evidence type="ECO:0000256" key="3">
    <source>
        <dbReference type="ARBA" id="ARBA00022692"/>
    </source>
</evidence>
<dbReference type="Pfam" id="PF01580">
    <property type="entry name" value="FtsK_SpoIIIE"/>
    <property type="match status" value="3"/>
</dbReference>
<feature type="domain" description="FtsK" evidence="12">
    <location>
        <begin position="1110"/>
        <end position="1292"/>
    </location>
</feature>
<evidence type="ECO:0000256" key="10">
    <source>
        <dbReference type="SAM" id="MobiDB-lite"/>
    </source>
</evidence>
<evidence type="ECO:0000256" key="2">
    <source>
        <dbReference type="ARBA" id="ARBA00022475"/>
    </source>
</evidence>
<feature type="compositionally biased region" description="Basic residues" evidence="10">
    <location>
        <begin position="1"/>
        <end position="11"/>
    </location>
</feature>
<feature type="binding site" evidence="9">
    <location>
        <begin position="842"/>
        <end position="849"/>
    </location>
    <ligand>
        <name>ATP</name>
        <dbReference type="ChEBI" id="CHEBI:30616"/>
    </ligand>
</feature>
<dbReference type="PROSITE" id="PS50901">
    <property type="entry name" value="FTSK"/>
    <property type="match status" value="3"/>
</dbReference>
<feature type="domain" description="FtsK" evidence="12">
    <location>
        <begin position="824"/>
        <end position="1015"/>
    </location>
</feature>
<evidence type="ECO:0000256" key="11">
    <source>
        <dbReference type="SAM" id="Phobius"/>
    </source>
</evidence>
<dbReference type="PANTHER" id="PTHR22683">
    <property type="entry name" value="SPORULATION PROTEIN RELATED"/>
    <property type="match status" value="1"/>
</dbReference>
<sequence>MALRVVHRPTRTTHPAPEQEPREVEAPPTLPDGKSQGNPLMTVLPLVGMMASLSIMMVMRNPAFMALGAVMLCVALLGAVLMLFSRRGQVGRQRRNQRELYLQYLEELRETLSGWEHGTRAHARLIDPPPEALYDVLRDPRRLWERRRRHTDFLRVRVGTGMAPGRPLHLAEQGTALTPTDPFMQSEAETVIRRFENIPDMPFTLPLDMTGNISVVGEREDAMRLVRALIAQFGVFHAPEDAGLAVAYPEENADDWSWLLWFPQVLDPQRREAGVAARLIAPTPRDLGVLLSDELRSRSDFASEVRRGMGRREAYQMLRRLLVIHDTHGEVATELVRPDHTVAPAALGVTVLHLVSRQIDEPSDVDLRVTVKGDEVVVEDLRPTDPVITSGTLDDVSPATLTGLARMLAPLRLSPESIEETAQEGGRVDFPAMMGVRDPGNMDVQRLWAPRSERAFLRVPIGVDEMGQPLVLDLKESAQLGMGPHGLCVGATGSGKSEMLRTLVLALAASHSPERVSMVLVDYKGGATFAPFEDMPHVAGMITNLEDDAALIERVHASLSGEVQRRQQMLRDAGNVPNIGDYTHKREKDPGLPPMPHLLVIIDEFGELLTARPDFIELFLSIGRIGRSIGVHLLLSSQRIEGGKLRGLDTYLSYRLGLRTFSEEESRTVLNTPDAFHLPSLPGFGYLKVDTTVYQRFKAGYVSGAYRGPVVEEEEEDEGQTPSPRLYTAYNPPPEEEEKPKPDEGSNMPSRTTGPTLLDVLVNQLGRHGEPTRAVWLPPLPDATTLDAVAGAPEETEHGLSLPGERPALHVPIGILDDATRQWQGEWLLDLTASGGHVAVIGGPQSGKTTLMRTLVMSLALTHTPEQVSVYCLDMLGGGLQALSGLPHVGGVAVRTDLERVRRTMEEIRGMLEHREEVFRERGIDSIEQLRRRHARGEVPELASADIVLCVDGYGALRKDFEDVETIVNELLQRGGGYGIHVVGAMLRWNDVRMAAQSNFGQKVELHLNSPTDSSIERKLAETIKEGAFGRALTSSKLFAQTALPRFDGVADADDIGEAVEQAVRAIDRSWKGPRAPEVRVLPHLLSVRTLPGKEETPRTVPIGLDERALRPVELDLPEKDHNLLILGDGESGKTNLLRMIAEGLVERYAPGEIVFAIMDPRRSLRDLVPKDYVGGYATNAKVCSGLAKGVASELENRMPQDGDADSTEPGSFSGPRVVVIADDYDVLTTAGQKPLSPFVPYISNGPDIGLHIVIARRVAGASRGMYDPLLQSMREVGSSALLMSGDRGEGQIFPRVYASPLPPGRGRWMPRGRTPHLIQTALRDQP</sequence>
<evidence type="ECO:0000256" key="7">
    <source>
        <dbReference type="ARBA" id="ARBA00022989"/>
    </source>
</evidence>
<dbReference type="InterPro" id="IPR003593">
    <property type="entry name" value="AAA+_ATPase"/>
</dbReference>
<dbReference type="InterPro" id="IPR023837">
    <property type="entry name" value="EccCb-like_Actinobacteria"/>
</dbReference>
<feature type="region of interest" description="Disordered" evidence="10">
    <location>
        <begin position="711"/>
        <end position="755"/>
    </location>
</feature>
<accession>A0ABY5D851</accession>
<keyword evidence="6 9" id="KW-0067">ATP-binding</keyword>
<dbReference type="RefSeq" id="WP_254419569.1">
    <property type="nucleotide sequence ID" value="NZ_BAAAJB010000017.1"/>
</dbReference>
<evidence type="ECO:0000256" key="8">
    <source>
        <dbReference type="ARBA" id="ARBA00023136"/>
    </source>
</evidence>
<evidence type="ECO:0000259" key="12">
    <source>
        <dbReference type="PROSITE" id="PS50901"/>
    </source>
</evidence>
<evidence type="ECO:0000256" key="4">
    <source>
        <dbReference type="ARBA" id="ARBA00022737"/>
    </source>
</evidence>
<keyword evidence="4" id="KW-0677">Repeat</keyword>
<keyword evidence="5 9" id="KW-0547">Nucleotide-binding</keyword>